<dbReference type="GO" id="GO:0030245">
    <property type="term" value="P:cellulose catabolic process"/>
    <property type="evidence" value="ECO:0007669"/>
    <property type="project" value="UniProtKB-KW"/>
</dbReference>
<evidence type="ECO:0000256" key="1">
    <source>
        <dbReference type="ARBA" id="ARBA00005641"/>
    </source>
</evidence>
<dbReference type="Proteomes" id="UP000435649">
    <property type="component" value="Unassembled WGS sequence"/>
</dbReference>
<dbReference type="InterPro" id="IPR001547">
    <property type="entry name" value="Glyco_hydro_5"/>
</dbReference>
<keyword evidence="11" id="KW-1185">Reference proteome</keyword>
<keyword evidence="3" id="KW-0136">Cellulose degradation</keyword>
<dbReference type="SUPFAM" id="SSF49344">
    <property type="entry name" value="CBD9-like"/>
    <property type="match status" value="1"/>
</dbReference>
<dbReference type="Pfam" id="PF06452">
    <property type="entry name" value="CBM9_1"/>
    <property type="match status" value="1"/>
</dbReference>
<feature type="signal peptide" evidence="7">
    <location>
        <begin position="1"/>
        <end position="38"/>
    </location>
</feature>
<evidence type="ECO:0000313" key="11">
    <source>
        <dbReference type="Proteomes" id="UP000435649"/>
    </source>
</evidence>
<organism evidence="10 11">
    <name type="scientific">Victivallis lenta</name>
    <dbReference type="NCBI Taxonomy" id="2606640"/>
    <lineage>
        <taxon>Bacteria</taxon>
        <taxon>Pseudomonadati</taxon>
        <taxon>Lentisphaerota</taxon>
        <taxon>Lentisphaeria</taxon>
        <taxon>Victivallales</taxon>
        <taxon>Victivallaceae</taxon>
        <taxon>Victivallis</taxon>
    </lineage>
</organism>
<feature type="domain" description="Carbohydrate-binding" evidence="9">
    <location>
        <begin position="106"/>
        <end position="285"/>
    </location>
</feature>
<feature type="domain" description="Glycoside hydrolase family 5" evidence="8">
    <location>
        <begin position="340"/>
        <end position="613"/>
    </location>
</feature>
<dbReference type="Pfam" id="PF00150">
    <property type="entry name" value="Cellulase"/>
    <property type="match status" value="1"/>
</dbReference>
<dbReference type="GO" id="GO:0030246">
    <property type="term" value="F:carbohydrate binding"/>
    <property type="evidence" value="ECO:0007669"/>
    <property type="project" value="InterPro"/>
</dbReference>
<protein>
    <submittedName>
        <fullName evidence="10">Cellulase family glycosylhydrolase</fullName>
    </submittedName>
</protein>
<evidence type="ECO:0000256" key="6">
    <source>
        <dbReference type="ARBA" id="ARBA00023326"/>
    </source>
</evidence>
<dbReference type="GO" id="GO:0009986">
    <property type="term" value="C:cell surface"/>
    <property type="evidence" value="ECO:0007669"/>
    <property type="project" value="TreeGrafter"/>
</dbReference>
<dbReference type="InterPro" id="IPR017853">
    <property type="entry name" value="GH"/>
</dbReference>
<comment type="caution">
    <text evidence="10">The sequence shown here is derived from an EMBL/GenBank/DDBJ whole genome shotgun (WGS) entry which is preliminary data.</text>
</comment>
<name>A0A844G0E4_9BACT</name>
<reference evidence="10 11" key="1">
    <citation type="submission" date="2019-08" db="EMBL/GenBank/DDBJ databases">
        <title>In-depth cultivation of the pig gut microbiome towards novel bacterial diversity and tailored functional studies.</title>
        <authorList>
            <person name="Wylensek D."/>
            <person name="Hitch T.C.A."/>
            <person name="Clavel T."/>
        </authorList>
    </citation>
    <scope>NUCLEOTIDE SEQUENCE [LARGE SCALE GENOMIC DNA]</scope>
    <source>
        <strain evidence="10 11">BBE-744-WT-12</strain>
    </source>
</reference>
<evidence type="ECO:0000256" key="2">
    <source>
        <dbReference type="ARBA" id="ARBA00022801"/>
    </source>
</evidence>
<dbReference type="PANTHER" id="PTHR31297">
    <property type="entry name" value="GLUCAN ENDO-1,6-BETA-GLUCOSIDASE B"/>
    <property type="match status" value="1"/>
</dbReference>
<dbReference type="Gene3D" id="2.60.40.1190">
    <property type="match status" value="1"/>
</dbReference>
<evidence type="ECO:0000256" key="3">
    <source>
        <dbReference type="ARBA" id="ARBA00023001"/>
    </source>
</evidence>
<keyword evidence="6" id="KW-0624">Polysaccharide degradation</keyword>
<evidence type="ECO:0000313" key="10">
    <source>
        <dbReference type="EMBL" id="MST97047.1"/>
    </source>
</evidence>
<dbReference type="AlphaFoldDB" id="A0A844G0E4"/>
<dbReference type="EMBL" id="VUNS01000007">
    <property type="protein sequence ID" value="MST97047.1"/>
    <property type="molecule type" value="Genomic_DNA"/>
</dbReference>
<evidence type="ECO:0000256" key="7">
    <source>
        <dbReference type="SAM" id="SignalP"/>
    </source>
</evidence>
<keyword evidence="7" id="KW-0732">Signal</keyword>
<dbReference type="InterPro" id="IPR010502">
    <property type="entry name" value="Carb-bd_dom_fam9"/>
</dbReference>
<dbReference type="GO" id="GO:0008422">
    <property type="term" value="F:beta-glucosidase activity"/>
    <property type="evidence" value="ECO:0007669"/>
    <property type="project" value="TreeGrafter"/>
</dbReference>
<dbReference type="Gene3D" id="3.20.20.80">
    <property type="entry name" value="Glycosidases"/>
    <property type="match status" value="1"/>
</dbReference>
<sequence>MKRILSHFSERGRTMLSRMRRILAGVAAALLALPAANAAAETEKELQPYAEAAAGAAARYDALKRKGGEAKCGPDLIGTLRERAGKNIVYPLLYSPKKRMQGSVESWNDIPAVGQLSFLNTSHAALPPGLEAYFKAAVSDDTLYVLAVAKDSHVNFGFRPAYNSDCFELFLDPFFTRDTRSDDSSMQLFITAADPAGKTFRSEGKIPAEARPVPVEGGWGVEIAIPLDNAYFRLKPFDGLAFGFNLSYNNNDDGKARNQKITWSGLDRNDSSWNNPSVFGVMEVVRTDAQPVEPVRPGPAIEENRRRRSAGETFEDLGALARSRPSPAVVRGFMSGRLDNGRAFHDMANDWGANAVRLQLHGIGPKPTWTPENYPVFLDRLEEAVKQAKAAGIKVIPVAFEVPCELGGREMWEVPGVEEGFKRYWRGIAERLKPYAGTIWGYDLYNEPLGRSQLPYAPVEWRQMAVNIMKAIREVDKDVWIIYETGPGGGWRGFEDLKPLPDSRVIYSLHFYEPGAFTHQGIAATQLQDPGLLARAQESTGVEYPAFIGGIRFDEASLERSLRPVIEFQEKYKVPIYVGEFSVIAWAPVDSAVRYLRDVTGIFNRHGWSWTYHAFREYPGWSLEHEDGVVRKDAALKPVRESARGKVMKEAFRAPVVNK</sequence>
<keyword evidence="2 10" id="KW-0378">Hydrolase</keyword>
<evidence type="ECO:0000256" key="5">
    <source>
        <dbReference type="ARBA" id="ARBA00023295"/>
    </source>
</evidence>
<keyword evidence="5" id="KW-0326">Glycosidase</keyword>
<feature type="chain" id="PRO_5032599234" evidence="7">
    <location>
        <begin position="39"/>
        <end position="659"/>
    </location>
</feature>
<dbReference type="GO" id="GO:0005576">
    <property type="term" value="C:extracellular region"/>
    <property type="evidence" value="ECO:0007669"/>
    <property type="project" value="TreeGrafter"/>
</dbReference>
<accession>A0A844G0E4</accession>
<comment type="similarity">
    <text evidence="1">Belongs to the glycosyl hydrolase 5 (cellulase A) family.</text>
</comment>
<dbReference type="InterPro" id="IPR050386">
    <property type="entry name" value="Glycosyl_hydrolase_5"/>
</dbReference>
<evidence type="ECO:0000256" key="4">
    <source>
        <dbReference type="ARBA" id="ARBA00023277"/>
    </source>
</evidence>
<proteinExistence type="inferred from homology"/>
<keyword evidence="4" id="KW-0119">Carbohydrate metabolism</keyword>
<dbReference type="SUPFAM" id="SSF51445">
    <property type="entry name" value="(Trans)glycosidases"/>
    <property type="match status" value="1"/>
</dbReference>
<dbReference type="PANTHER" id="PTHR31297:SF41">
    <property type="entry name" value="ENDOGLUCANASE, PUTATIVE (AFU_ORTHOLOGUE AFUA_5G01830)-RELATED"/>
    <property type="match status" value="1"/>
</dbReference>
<evidence type="ECO:0000259" key="9">
    <source>
        <dbReference type="Pfam" id="PF06452"/>
    </source>
</evidence>
<evidence type="ECO:0000259" key="8">
    <source>
        <dbReference type="Pfam" id="PF00150"/>
    </source>
</evidence>
<gene>
    <name evidence="10" type="ORF">FYJ85_08325</name>
</gene>